<proteinExistence type="inferred from homology"/>
<comment type="similarity">
    <text evidence="1">Belongs to the bacterial solute-binding protein 3 family.</text>
</comment>
<gene>
    <name evidence="6" type="ORF">WDZ17_07320</name>
</gene>
<dbReference type="Proteomes" id="UP001387100">
    <property type="component" value="Unassembled WGS sequence"/>
</dbReference>
<evidence type="ECO:0000256" key="4">
    <source>
        <dbReference type="SAM" id="SignalP"/>
    </source>
</evidence>
<comment type="caution">
    <text evidence="6">The sequence shown here is derived from an EMBL/GenBank/DDBJ whole genome shotgun (WGS) entry which is preliminary data.</text>
</comment>
<evidence type="ECO:0000256" key="1">
    <source>
        <dbReference type="ARBA" id="ARBA00010333"/>
    </source>
</evidence>
<dbReference type="Pfam" id="PF00497">
    <property type="entry name" value="SBP_bac_3"/>
    <property type="match status" value="1"/>
</dbReference>
<dbReference type="RefSeq" id="WP_339574488.1">
    <property type="nucleotide sequence ID" value="NZ_JBBIAA010000005.1"/>
</dbReference>
<dbReference type="CDD" id="cd13690">
    <property type="entry name" value="PBP2_GluB"/>
    <property type="match status" value="1"/>
</dbReference>
<dbReference type="EMBL" id="JBBIAA010000005">
    <property type="protein sequence ID" value="MEJ5945106.1"/>
    <property type="molecule type" value="Genomic_DNA"/>
</dbReference>
<feature type="signal peptide" evidence="4">
    <location>
        <begin position="1"/>
        <end position="21"/>
    </location>
</feature>
<dbReference type="SUPFAM" id="SSF53850">
    <property type="entry name" value="Periplasmic binding protein-like II"/>
    <property type="match status" value="1"/>
</dbReference>
<organism evidence="6 7">
    <name type="scientific">Pseudokineococcus basanitobsidens</name>
    <dbReference type="NCBI Taxonomy" id="1926649"/>
    <lineage>
        <taxon>Bacteria</taxon>
        <taxon>Bacillati</taxon>
        <taxon>Actinomycetota</taxon>
        <taxon>Actinomycetes</taxon>
        <taxon>Kineosporiales</taxon>
        <taxon>Kineosporiaceae</taxon>
        <taxon>Pseudokineococcus</taxon>
    </lineage>
</organism>
<dbReference type="PANTHER" id="PTHR30085:SF6">
    <property type="entry name" value="ABC TRANSPORTER GLUTAMINE-BINDING PROTEIN GLNH"/>
    <property type="match status" value="1"/>
</dbReference>
<accession>A0ABU8RJC3</accession>
<protein>
    <submittedName>
        <fullName evidence="6">Glutamate ABC transporter substrate-binding protein</fullName>
    </submittedName>
</protein>
<feature type="chain" id="PRO_5046591755" evidence="4">
    <location>
        <begin position="22"/>
        <end position="303"/>
    </location>
</feature>
<keyword evidence="2" id="KW-0813">Transport</keyword>
<dbReference type="Gene3D" id="3.40.190.10">
    <property type="entry name" value="Periplasmic binding protein-like II"/>
    <property type="match status" value="2"/>
</dbReference>
<keyword evidence="7" id="KW-1185">Reference proteome</keyword>
<dbReference type="PROSITE" id="PS51257">
    <property type="entry name" value="PROKAR_LIPOPROTEIN"/>
    <property type="match status" value="1"/>
</dbReference>
<evidence type="ECO:0000313" key="7">
    <source>
        <dbReference type="Proteomes" id="UP001387100"/>
    </source>
</evidence>
<dbReference type="InterPro" id="IPR001638">
    <property type="entry name" value="Solute-binding_3/MltF_N"/>
</dbReference>
<dbReference type="SMART" id="SM00062">
    <property type="entry name" value="PBPb"/>
    <property type="match status" value="1"/>
</dbReference>
<feature type="domain" description="Solute-binding protein family 3/N-terminal" evidence="5">
    <location>
        <begin position="61"/>
        <end position="285"/>
    </location>
</feature>
<dbReference type="InterPro" id="IPR051455">
    <property type="entry name" value="Bact_solute-bind_prot3"/>
</dbReference>
<name>A0ABU8RJC3_9ACTN</name>
<evidence type="ECO:0000259" key="5">
    <source>
        <dbReference type="SMART" id="SM00062"/>
    </source>
</evidence>
<reference evidence="6 7" key="1">
    <citation type="journal article" date="2017" name="Int. J. Syst. Evol. Microbiol.">
        <title>Pseudokineococcus basanitobsidens sp. nov., isolated from volcanic rock.</title>
        <authorList>
            <person name="Lee D.W."/>
            <person name="Park M.Y."/>
            <person name="Kim J.J."/>
            <person name="Kim B.S."/>
        </authorList>
    </citation>
    <scope>NUCLEOTIDE SEQUENCE [LARGE SCALE GENOMIC DNA]</scope>
    <source>
        <strain evidence="6 7">DSM 103726</strain>
    </source>
</reference>
<evidence type="ECO:0000313" key="6">
    <source>
        <dbReference type="EMBL" id="MEJ5945106.1"/>
    </source>
</evidence>
<sequence length="303" mass="32317">MRRTRSLTLAAGLAVGTLVLAGCGSDSDAGSGDEVEVEASVAEAPEFPEGSTMAEIADAGTMDIGTKFDQPGFGLLNLEEVPEGFDVRIAEYIAGQMGVAPEDISWTEAPSAQREELIESGDVQMVVATYTINDERRERVTFAGPYYVAGQQILVAADNDVITGPDDLAANPDQVVCSVTGSTPAENIRQYLASPDQLVEFSVYDDCISALDNGQVQAVTTDNVILTGFVAESDDAYKLVGEQFTEEPYGIGIEKGDVEFCEFINESLQQAADDGYYQQAWEETAGQFEGTEVPELPAADACE</sequence>
<keyword evidence="3 4" id="KW-0732">Signal</keyword>
<dbReference type="PANTHER" id="PTHR30085">
    <property type="entry name" value="AMINO ACID ABC TRANSPORTER PERMEASE"/>
    <property type="match status" value="1"/>
</dbReference>
<evidence type="ECO:0000256" key="3">
    <source>
        <dbReference type="ARBA" id="ARBA00022729"/>
    </source>
</evidence>
<evidence type="ECO:0000256" key="2">
    <source>
        <dbReference type="ARBA" id="ARBA00022448"/>
    </source>
</evidence>